<dbReference type="SUPFAM" id="SSF54637">
    <property type="entry name" value="Thioesterase/thiol ester dehydrase-isomerase"/>
    <property type="match status" value="1"/>
</dbReference>
<keyword evidence="2" id="KW-1185">Reference proteome</keyword>
<protein>
    <submittedName>
        <fullName evidence="1">Acyl dehydratase</fullName>
    </submittedName>
</protein>
<sequence length="158" mass="18164">MLDKKRKLGKKIDELRIGDKYETSCEVKDKDLLIYLGLTDDANPLYLQHDYASQTPFERPVVPTVMLHGMISSAVSMHLPGPGSHITYEEISYPKHVHHYETLSFFYEIKHIDEKNHLIILSVRAADSSEEEVITGTIHVIPPYELESLNSFSLENFY</sequence>
<dbReference type="PANTHER" id="PTHR43664:SF1">
    <property type="entry name" value="BETA-METHYLMALYL-COA DEHYDRATASE"/>
    <property type="match status" value="1"/>
</dbReference>
<name>A0A1N7JQG5_9BACI</name>
<dbReference type="OrthoDB" id="2691304at2"/>
<dbReference type="Gene3D" id="3.10.129.10">
    <property type="entry name" value="Hotdog Thioesterase"/>
    <property type="match status" value="1"/>
</dbReference>
<dbReference type="AlphaFoldDB" id="A0A1N7JQG5"/>
<organism evidence="1 2">
    <name type="scientific">Salimicrobium flavidum</name>
    <dbReference type="NCBI Taxonomy" id="570947"/>
    <lineage>
        <taxon>Bacteria</taxon>
        <taxon>Bacillati</taxon>
        <taxon>Bacillota</taxon>
        <taxon>Bacilli</taxon>
        <taxon>Bacillales</taxon>
        <taxon>Bacillaceae</taxon>
        <taxon>Salimicrobium</taxon>
    </lineage>
</organism>
<evidence type="ECO:0000313" key="2">
    <source>
        <dbReference type="Proteomes" id="UP000187608"/>
    </source>
</evidence>
<gene>
    <name evidence="1" type="ORF">SAMN05421687_10787</name>
</gene>
<dbReference type="InterPro" id="IPR029069">
    <property type="entry name" value="HotDog_dom_sf"/>
</dbReference>
<reference evidence="2" key="1">
    <citation type="submission" date="2017-01" db="EMBL/GenBank/DDBJ databases">
        <authorList>
            <person name="Varghese N."/>
            <person name="Submissions S."/>
        </authorList>
    </citation>
    <scope>NUCLEOTIDE SEQUENCE [LARGE SCALE GENOMIC DNA]</scope>
    <source>
        <strain evidence="2">DSM 23127</strain>
    </source>
</reference>
<evidence type="ECO:0000313" key="1">
    <source>
        <dbReference type="EMBL" id="SIS51598.1"/>
    </source>
</evidence>
<dbReference type="EMBL" id="FTOC01000007">
    <property type="protein sequence ID" value="SIS51598.1"/>
    <property type="molecule type" value="Genomic_DNA"/>
</dbReference>
<dbReference type="PANTHER" id="PTHR43664">
    <property type="entry name" value="MONOAMINE OXIDASE-RELATED"/>
    <property type="match status" value="1"/>
</dbReference>
<dbReference type="Proteomes" id="UP000187608">
    <property type="component" value="Unassembled WGS sequence"/>
</dbReference>
<dbReference type="RefSeq" id="WP_076559450.1">
    <property type="nucleotide sequence ID" value="NZ_FTOC01000007.1"/>
</dbReference>
<dbReference type="InterPro" id="IPR052342">
    <property type="entry name" value="MCH/BMMD"/>
</dbReference>
<proteinExistence type="predicted"/>
<dbReference type="STRING" id="570947.SAMN05421687_10787"/>
<accession>A0A1N7JQG5</accession>